<dbReference type="VEuPathDB" id="FungiDB:I303_02757"/>
<comment type="similarity">
    <text evidence="1 5">Belongs to the D-isomer specific 2-hydroxyacid dehydrogenase family.</text>
</comment>
<feature type="domain" description="D-isomer specific 2-hydroxyacid dehydrogenase NAD-binding" evidence="7">
    <location>
        <begin position="126"/>
        <end position="320"/>
    </location>
</feature>
<dbReference type="STRING" id="1296121.A0A1A6A9L5"/>
<dbReference type="Gene3D" id="3.40.50.720">
    <property type="entry name" value="NAD(P)-binding Rossmann-like Domain"/>
    <property type="match status" value="2"/>
</dbReference>
<dbReference type="InterPro" id="IPR006139">
    <property type="entry name" value="D-isomer_2_OHA_DH_cat_dom"/>
</dbReference>
<reference evidence="8" key="1">
    <citation type="submission" date="2013-07" db="EMBL/GenBank/DDBJ databases">
        <title>The Genome Sequence of Cryptococcus dejecticola CBS10117.</title>
        <authorList>
            <consortium name="The Broad Institute Genome Sequencing Platform"/>
            <person name="Cuomo C."/>
            <person name="Litvintseva A."/>
            <person name="Chen Y."/>
            <person name="Heitman J."/>
            <person name="Sun S."/>
            <person name="Springer D."/>
            <person name="Dromer F."/>
            <person name="Young S.K."/>
            <person name="Zeng Q."/>
            <person name="Gargeya S."/>
            <person name="Fitzgerald M."/>
            <person name="Abouelleil A."/>
            <person name="Alvarado L."/>
            <person name="Berlin A.M."/>
            <person name="Chapman S.B."/>
            <person name="Dewar J."/>
            <person name="Goldberg J."/>
            <person name="Griggs A."/>
            <person name="Gujja S."/>
            <person name="Hansen M."/>
            <person name="Howarth C."/>
            <person name="Imamovic A."/>
            <person name="Larimer J."/>
            <person name="McCowan C."/>
            <person name="Murphy C."/>
            <person name="Pearson M."/>
            <person name="Priest M."/>
            <person name="Roberts A."/>
            <person name="Saif S."/>
            <person name="Shea T."/>
            <person name="Sykes S."/>
            <person name="Wortman J."/>
            <person name="Nusbaum C."/>
            <person name="Birren B."/>
        </authorList>
    </citation>
    <scope>NUCLEOTIDE SEQUENCE [LARGE SCALE GENOMIC DNA]</scope>
    <source>
        <strain evidence="8">CBS 10117</strain>
    </source>
</reference>
<dbReference type="PANTHER" id="PTHR42789">
    <property type="entry name" value="D-ISOMER SPECIFIC 2-HYDROXYACID DEHYDROGENASE FAMILY PROTEIN (AFU_ORTHOLOGUE AFUA_6G10090)"/>
    <property type="match status" value="1"/>
</dbReference>
<sequence>MSTSIKVAILDDYNDLFPKYASDLPSNLDITVYRDTILPLPDPQPLIDRLKDYEVLVTMRERTPLPANIIESLPKLTLILTTGLRNRGIDIAAARKRGISVAGTPGPPTPAGTPYNFNATTQHTIALLLSLVSNIPRDHSILFSNPTSEWIHHVPLNTFLGGLTLGVLGLGKLGVGTARIASLVFGMKIIAWSPNLTQARADKAATDAGLPSGTFKAVSKDELFRSSDVISVHLVLGEGTRGIIGRSDLEKMKHTSFLITTSRGPLIDEDDLLDLLEKGRIKGAALDVFDVEPLPANSRWRTTKWGEDGRSQVVMTPHTGYSYEDSLEAMWQGTRENLIRIAEGKELKWVIDP</sequence>
<protein>
    <recommendedName>
        <fullName evidence="11">D-isomer specific 2-hydroxyacid dehydrogenase NAD-binding domain-containing protein</fullName>
    </recommendedName>
</protein>
<evidence type="ECO:0000256" key="5">
    <source>
        <dbReference type="RuleBase" id="RU003719"/>
    </source>
</evidence>
<dbReference type="GeneID" id="28966456"/>
<organism evidence="8">
    <name type="scientific">Kwoniella dejecticola CBS 10117</name>
    <dbReference type="NCBI Taxonomy" id="1296121"/>
    <lineage>
        <taxon>Eukaryota</taxon>
        <taxon>Fungi</taxon>
        <taxon>Dikarya</taxon>
        <taxon>Basidiomycota</taxon>
        <taxon>Agaricomycotina</taxon>
        <taxon>Tremellomycetes</taxon>
        <taxon>Tremellales</taxon>
        <taxon>Cryptococcaceae</taxon>
        <taxon>Kwoniella</taxon>
    </lineage>
</organism>
<evidence type="ECO:0000256" key="3">
    <source>
        <dbReference type="ARBA" id="ARBA00023002"/>
    </source>
</evidence>
<dbReference type="Pfam" id="PF00389">
    <property type="entry name" value="2-Hacid_dh"/>
    <property type="match status" value="1"/>
</dbReference>
<keyword evidence="2" id="KW-0028">Amino-acid biosynthesis</keyword>
<reference evidence="9" key="3">
    <citation type="submission" date="2024-02" db="EMBL/GenBank/DDBJ databases">
        <title>Comparative genomics of Cryptococcus and Kwoniella reveals pathogenesis evolution and contrasting modes of karyotype evolution via chromosome fusion or intercentromeric recombination.</title>
        <authorList>
            <person name="Coelho M.A."/>
            <person name="David-Palma M."/>
            <person name="Shea T."/>
            <person name="Bowers K."/>
            <person name="McGinley-Smith S."/>
            <person name="Mohammad A.W."/>
            <person name="Gnirke A."/>
            <person name="Yurkov A.M."/>
            <person name="Nowrousian M."/>
            <person name="Sun S."/>
            <person name="Cuomo C.A."/>
            <person name="Heitman J."/>
        </authorList>
    </citation>
    <scope>NUCLEOTIDE SEQUENCE</scope>
    <source>
        <strain evidence="9">CBS 10117</strain>
    </source>
</reference>
<evidence type="ECO:0000256" key="4">
    <source>
        <dbReference type="ARBA" id="ARBA00023027"/>
    </source>
</evidence>
<dbReference type="OrthoDB" id="298012at2759"/>
<dbReference type="EMBL" id="CP144532">
    <property type="protein sequence ID" value="WWC60177.1"/>
    <property type="molecule type" value="Genomic_DNA"/>
</dbReference>
<dbReference type="EMBL" id="KI894029">
    <property type="protein sequence ID" value="OBR86743.1"/>
    <property type="molecule type" value="Genomic_DNA"/>
</dbReference>
<dbReference type="InterPro" id="IPR050857">
    <property type="entry name" value="D-2-hydroxyacid_DH"/>
</dbReference>
<dbReference type="PANTHER" id="PTHR42789:SF1">
    <property type="entry name" value="D-ISOMER SPECIFIC 2-HYDROXYACID DEHYDROGENASE FAMILY PROTEIN (AFU_ORTHOLOGUE AFUA_6G10090)"/>
    <property type="match status" value="1"/>
</dbReference>
<reference evidence="9" key="2">
    <citation type="submission" date="2013-07" db="EMBL/GenBank/DDBJ databases">
        <authorList>
            <consortium name="The Broad Institute Genome Sequencing Platform"/>
            <person name="Cuomo C."/>
            <person name="Litvintseva A."/>
            <person name="Chen Y."/>
            <person name="Heitman J."/>
            <person name="Sun S."/>
            <person name="Springer D."/>
            <person name="Dromer F."/>
            <person name="Young S.K."/>
            <person name="Zeng Q."/>
            <person name="Gargeya S."/>
            <person name="Fitzgerald M."/>
            <person name="Abouelleil A."/>
            <person name="Alvarado L."/>
            <person name="Berlin A.M."/>
            <person name="Chapman S.B."/>
            <person name="Dewar J."/>
            <person name="Goldberg J."/>
            <person name="Griggs A."/>
            <person name="Gujja S."/>
            <person name="Hansen M."/>
            <person name="Howarth C."/>
            <person name="Imamovic A."/>
            <person name="Larimer J."/>
            <person name="McCowan C."/>
            <person name="Murphy C."/>
            <person name="Pearson M."/>
            <person name="Priest M."/>
            <person name="Roberts A."/>
            <person name="Saif S."/>
            <person name="Shea T."/>
            <person name="Sykes S."/>
            <person name="Wortman J."/>
            <person name="Nusbaum C."/>
            <person name="Birren B."/>
        </authorList>
    </citation>
    <scope>NUCLEOTIDE SEQUENCE</scope>
    <source>
        <strain evidence="9">CBS 10117</strain>
    </source>
</reference>
<evidence type="ECO:0008006" key="11">
    <source>
        <dbReference type="Google" id="ProtNLM"/>
    </source>
</evidence>
<feature type="domain" description="D-isomer specific 2-hydroxyacid dehydrogenase catalytic" evidence="6">
    <location>
        <begin position="29"/>
        <end position="351"/>
    </location>
</feature>
<dbReference type="RefSeq" id="XP_018264585.1">
    <property type="nucleotide sequence ID" value="XM_018406091.1"/>
</dbReference>
<dbReference type="AlphaFoldDB" id="A0A1A6A9L5"/>
<dbReference type="SUPFAM" id="SSF51735">
    <property type="entry name" value="NAD(P)-binding Rossmann-fold domains"/>
    <property type="match status" value="1"/>
</dbReference>
<dbReference type="PROSITE" id="PS00065">
    <property type="entry name" value="D_2_HYDROXYACID_DH_1"/>
    <property type="match status" value="1"/>
</dbReference>
<dbReference type="GO" id="GO:0016616">
    <property type="term" value="F:oxidoreductase activity, acting on the CH-OH group of donors, NAD or NADP as acceptor"/>
    <property type="evidence" value="ECO:0007669"/>
    <property type="project" value="InterPro"/>
</dbReference>
<dbReference type="GO" id="GO:0051287">
    <property type="term" value="F:NAD binding"/>
    <property type="evidence" value="ECO:0007669"/>
    <property type="project" value="InterPro"/>
</dbReference>
<evidence type="ECO:0000256" key="2">
    <source>
        <dbReference type="ARBA" id="ARBA00022605"/>
    </source>
</evidence>
<dbReference type="Pfam" id="PF02826">
    <property type="entry name" value="2-Hacid_dh_C"/>
    <property type="match status" value="1"/>
</dbReference>
<evidence type="ECO:0000259" key="7">
    <source>
        <dbReference type="Pfam" id="PF02826"/>
    </source>
</evidence>
<dbReference type="GO" id="GO:0008652">
    <property type="term" value="P:amino acid biosynthetic process"/>
    <property type="evidence" value="ECO:0007669"/>
    <property type="project" value="UniProtKB-KW"/>
</dbReference>
<evidence type="ECO:0000313" key="8">
    <source>
        <dbReference type="EMBL" id="OBR86743.1"/>
    </source>
</evidence>
<dbReference type="Proteomes" id="UP000078595">
    <property type="component" value="Chromosome 3"/>
</dbReference>
<keyword evidence="10" id="KW-1185">Reference proteome</keyword>
<evidence type="ECO:0000313" key="9">
    <source>
        <dbReference type="EMBL" id="WWC60177.1"/>
    </source>
</evidence>
<evidence type="ECO:0000259" key="6">
    <source>
        <dbReference type="Pfam" id="PF00389"/>
    </source>
</evidence>
<gene>
    <name evidence="8" type="ORF">I303_02757</name>
    <name evidence="9" type="ORF">I303_102742</name>
</gene>
<dbReference type="InterPro" id="IPR036291">
    <property type="entry name" value="NAD(P)-bd_dom_sf"/>
</dbReference>
<name>A0A1A6A9L5_9TREE</name>
<proteinExistence type="inferred from homology"/>
<evidence type="ECO:0000256" key="1">
    <source>
        <dbReference type="ARBA" id="ARBA00005854"/>
    </source>
</evidence>
<keyword evidence="4" id="KW-0520">NAD</keyword>
<keyword evidence="3 5" id="KW-0560">Oxidoreductase</keyword>
<dbReference type="InterPro" id="IPR029752">
    <property type="entry name" value="D-isomer_DH_CS1"/>
</dbReference>
<dbReference type="SUPFAM" id="SSF52283">
    <property type="entry name" value="Formate/glycerate dehydrogenase catalytic domain-like"/>
    <property type="match status" value="1"/>
</dbReference>
<evidence type="ECO:0000313" key="10">
    <source>
        <dbReference type="Proteomes" id="UP000078595"/>
    </source>
</evidence>
<dbReference type="KEGG" id="kdj:28966456"/>
<accession>A0A1A6A9L5</accession>
<dbReference type="InterPro" id="IPR006140">
    <property type="entry name" value="D-isomer_DH_NAD-bd"/>
</dbReference>